<reference evidence="2 3" key="1">
    <citation type="submission" date="2024-01" db="EMBL/GenBank/DDBJ databases">
        <title>novel species in genus Adlercreutzia.</title>
        <authorList>
            <person name="Liu X."/>
        </authorList>
    </citation>
    <scope>NUCLEOTIDE SEQUENCE [LARGE SCALE GENOMIC DNA]</scope>
    <source>
        <strain evidence="2 3">R22</strain>
    </source>
</reference>
<dbReference type="RefSeq" id="WP_326441345.1">
    <property type="nucleotide sequence ID" value="NZ_JAYMFH010000001.1"/>
</dbReference>
<feature type="signal peptide" evidence="1">
    <location>
        <begin position="1"/>
        <end position="25"/>
    </location>
</feature>
<dbReference type="Proteomes" id="UP001343724">
    <property type="component" value="Unassembled WGS sequence"/>
</dbReference>
<organism evidence="2 3">
    <name type="scientific">Adlercreutzia shanghongiae</name>
    <dbReference type="NCBI Taxonomy" id="3111773"/>
    <lineage>
        <taxon>Bacteria</taxon>
        <taxon>Bacillati</taxon>
        <taxon>Actinomycetota</taxon>
        <taxon>Coriobacteriia</taxon>
        <taxon>Eggerthellales</taxon>
        <taxon>Eggerthellaceae</taxon>
        <taxon>Adlercreutzia</taxon>
    </lineage>
</organism>
<proteinExistence type="predicted"/>
<accession>A0ABU6IWI0</accession>
<evidence type="ECO:0000313" key="3">
    <source>
        <dbReference type="Proteomes" id="UP001343724"/>
    </source>
</evidence>
<feature type="chain" id="PRO_5046433883" evidence="1">
    <location>
        <begin position="26"/>
        <end position="159"/>
    </location>
</feature>
<dbReference type="EMBL" id="JAYMFH010000001">
    <property type="protein sequence ID" value="MEC4294073.1"/>
    <property type="molecule type" value="Genomic_DNA"/>
</dbReference>
<keyword evidence="1" id="KW-0732">Signal</keyword>
<gene>
    <name evidence="2" type="ORF">VJ920_01955</name>
</gene>
<sequence length="159" mass="15481">MNSKIKLVGSAVGAMALLTPAVAAALPVEAQAVDVSAVVAPATDMETAAPAAVPVQGTFSYDQNATTSTQAIAEVFNKAATALCAGLPQYEVDAQGRAICVKSPGAAFSATVEDMVGEEGASNYVIGCSCASNGPGGGAVMNADVSGVTLAALAAMAQA</sequence>
<comment type="caution">
    <text evidence="2">The sequence shown here is derived from an EMBL/GenBank/DDBJ whole genome shotgun (WGS) entry which is preliminary data.</text>
</comment>
<keyword evidence="3" id="KW-1185">Reference proteome</keyword>
<evidence type="ECO:0000256" key="1">
    <source>
        <dbReference type="SAM" id="SignalP"/>
    </source>
</evidence>
<protein>
    <submittedName>
        <fullName evidence="2">Uncharacterized protein</fullName>
    </submittedName>
</protein>
<evidence type="ECO:0000313" key="2">
    <source>
        <dbReference type="EMBL" id="MEC4294073.1"/>
    </source>
</evidence>
<name>A0ABU6IWI0_9ACTN</name>